<feature type="transmembrane region" description="Helical" evidence="7">
    <location>
        <begin position="56"/>
        <end position="74"/>
    </location>
</feature>
<dbReference type="Pfam" id="PF20684">
    <property type="entry name" value="Fung_rhodopsin"/>
    <property type="match status" value="1"/>
</dbReference>
<evidence type="ECO:0000256" key="4">
    <source>
        <dbReference type="ARBA" id="ARBA00023136"/>
    </source>
</evidence>
<feature type="transmembrane region" description="Helical" evidence="7">
    <location>
        <begin position="255"/>
        <end position="275"/>
    </location>
</feature>
<organism evidence="9 10">
    <name type="scientific">Endocarpon pusillum</name>
    <dbReference type="NCBI Taxonomy" id="364733"/>
    <lineage>
        <taxon>Eukaryota</taxon>
        <taxon>Fungi</taxon>
        <taxon>Dikarya</taxon>
        <taxon>Ascomycota</taxon>
        <taxon>Pezizomycotina</taxon>
        <taxon>Eurotiomycetes</taxon>
        <taxon>Chaetothyriomycetidae</taxon>
        <taxon>Verrucariales</taxon>
        <taxon>Verrucariaceae</taxon>
        <taxon>Endocarpon</taxon>
    </lineage>
</organism>
<evidence type="ECO:0000256" key="6">
    <source>
        <dbReference type="SAM" id="MobiDB-lite"/>
    </source>
</evidence>
<sequence>MSLPPPPPGPLPPDANDDRGKAAVAVYWAQVAIAIIIVALRFYARILIRSLGADDWLMFSTLLIFIAMSILITYQSSLGGFKHIYGVTPANLPEVGKVNYMLQAWGLFSFVTGKAAVGYLILRIMGNRFVWQKWTIWAAIVLTFVLNSVNIVLTFVQCNPPRALWHKDIKAKCWDPKVQTDFAFFVSAENTFVDVVLAVLPVTILWKLNMTFRNRVILCILLGLGLCAAICGVVKMTYLGSLTARSDITWETYNLVVWSGAETFVIIICGSVPPLKTLWSKYVSKSTLIGPDTRQRYGGGPDGERMAARMASEKDSSYASSKTRVSHVQSEQGKDHMKDGGAKEIHTARDFEVSSAQMSV</sequence>
<keyword evidence="2 7" id="KW-0812">Transmembrane</keyword>
<reference evidence="9" key="1">
    <citation type="submission" date="2020-02" db="EMBL/GenBank/DDBJ databases">
        <authorList>
            <person name="Palmer J.M."/>
        </authorList>
    </citation>
    <scope>NUCLEOTIDE SEQUENCE</scope>
    <source>
        <strain evidence="9">EPUS1.4</strain>
        <tissue evidence="9">Thallus</tissue>
    </source>
</reference>
<accession>A0A8H7E2N8</accession>
<feature type="region of interest" description="Disordered" evidence="6">
    <location>
        <begin position="312"/>
        <end position="360"/>
    </location>
</feature>
<comment type="caution">
    <text evidence="9">The sequence shown here is derived from an EMBL/GenBank/DDBJ whole genome shotgun (WGS) entry which is preliminary data.</text>
</comment>
<feature type="transmembrane region" description="Helical" evidence="7">
    <location>
        <begin position="216"/>
        <end position="235"/>
    </location>
</feature>
<feature type="domain" description="Rhodopsin" evidence="8">
    <location>
        <begin position="40"/>
        <end position="280"/>
    </location>
</feature>
<dbReference type="InterPro" id="IPR049326">
    <property type="entry name" value="Rhodopsin_dom_fungi"/>
</dbReference>
<evidence type="ECO:0000256" key="7">
    <source>
        <dbReference type="SAM" id="Phobius"/>
    </source>
</evidence>
<keyword evidence="3 7" id="KW-1133">Transmembrane helix</keyword>
<feature type="transmembrane region" description="Helical" evidence="7">
    <location>
        <begin position="20"/>
        <end position="44"/>
    </location>
</feature>
<dbReference type="InterPro" id="IPR052337">
    <property type="entry name" value="SAT4-like"/>
</dbReference>
<dbReference type="OrthoDB" id="5331848at2759"/>
<keyword evidence="10" id="KW-1185">Reference proteome</keyword>
<evidence type="ECO:0000256" key="2">
    <source>
        <dbReference type="ARBA" id="ARBA00022692"/>
    </source>
</evidence>
<dbReference type="GO" id="GO:0016020">
    <property type="term" value="C:membrane"/>
    <property type="evidence" value="ECO:0007669"/>
    <property type="project" value="UniProtKB-SubCell"/>
</dbReference>
<name>A0A8H7E2N8_9EURO</name>
<comment type="similarity">
    <text evidence="5">Belongs to the SAT4 family.</text>
</comment>
<dbReference type="Proteomes" id="UP000606974">
    <property type="component" value="Unassembled WGS sequence"/>
</dbReference>
<protein>
    <recommendedName>
        <fullName evidence="8">Rhodopsin domain-containing protein</fullName>
    </recommendedName>
</protein>
<feature type="transmembrane region" description="Helical" evidence="7">
    <location>
        <begin position="134"/>
        <end position="156"/>
    </location>
</feature>
<evidence type="ECO:0000313" key="10">
    <source>
        <dbReference type="Proteomes" id="UP000606974"/>
    </source>
</evidence>
<feature type="transmembrane region" description="Helical" evidence="7">
    <location>
        <begin position="182"/>
        <end position="204"/>
    </location>
</feature>
<feature type="transmembrane region" description="Helical" evidence="7">
    <location>
        <begin position="102"/>
        <end position="122"/>
    </location>
</feature>
<proteinExistence type="inferred from homology"/>
<gene>
    <name evidence="9" type="ORF">GJ744_009429</name>
</gene>
<evidence type="ECO:0000256" key="1">
    <source>
        <dbReference type="ARBA" id="ARBA00004141"/>
    </source>
</evidence>
<evidence type="ECO:0000313" key="9">
    <source>
        <dbReference type="EMBL" id="KAF7508284.1"/>
    </source>
</evidence>
<evidence type="ECO:0000256" key="5">
    <source>
        <dbReference type="ARBA" id="ARBA00038359"/>
    </source>
</evidence>
<dbReference type="PANTHER" id="PTHR33048">
    <property type="entry name" value="PTH11-LIKE INTEGRAL MEMBRANE PROTEIN (AFU_ORTHOLOGUE AFUA_5G11245)"/>
    <property type="match status" value="1"/>
</dbReference>
<evidence type="ECO:0000259" key="8">
    <source>
        <dbReference type="Pfam" id="PF20684"/>
    </source>
</evidence>
<feature type="compositionally biased region" description="Polar residues" evidence="6">
    <location>
        <begin position="317"/>
        <end position="331"/>
    </location>
</feature>
<dbReference type="AlphaFoldDB" id="A0A8H7E2N8"/>
<dbReference type="PANTHER" id="PTHR33048:SF47">
    <property type="entry name" value="INTEGRAL MEMBRANE PROTEIN-RELATED"/>
    <property type="match status" value="1"/>
</dbReference>
<dbReference type="EMBL" id="JAACFV010000056">
    <property type="protein sequence ID" value="KAF7508284.1"/>
    <property type="molecule type" value="Genomic_DNA"/>
</dbReference>
<comment type="subcellular location">
    <subcellularLocation>
        <location evidence="1">Membrane</location>
        <topology evidence="1">Multi-pass membrane protein</topology>
    </subcellularLocation>
</comment>
<feature type="compositionally biased region" description="Basic and acidic residues" evidence="6">
    <location>
        <begin position="332"/>
        <end position="352"/>
    </location>
</feature>
<evidence type="ECO:0000256" key="3">
    <source>
        <dbReference type="ARBA" id="ARBA00022989"/>
    </source>
</evidence>
<keyword evidence="4 7" id="KW-0472">Membrane</keyword>